<keyword evidence="2" id="KW-0732">Signal</keyword>
<accession>A0A5C7S5Y8</accession>
<dbReference type="NCBIfam" id="TIGR04557">
    <property type="entry name" value="fuse_rel_SoxYZ"/>
    <property type="match status" value="1"/>
</dbReference>
<dbReference type="Proteomes" id="UP000321192">
    <property type="component" value="Unassembled WGS sequence"/>
</dbReference>
<feature type="domain" description="Sulphur oxidation protein SoxZ" evidence="3">
    <location>
        <begin position="190"/>
        <end position="265"/>
    </location>
</feature>
<evidence type="ECO:0000256" key="1">
    <source>
        <dbReference type="SAM" id="MobiDB-lite"/>
    </source>
</evidence>
<evidence type="ECO:0000259" key="4">
    <source>
        <dbReference type="Pfam" id="PF13501"/>
    </source>
</evidence>
<dbReference type="InterPro" id="IPR013783">
    <property type="entry name" value="Ig-like_fold"/>
</dbReference>
<feature type="region of interest" description="Disordered" evidence="1">
    <location>
        <begin position="28"/>
        <end position="47"/>
    </location>
</feature>
<gene>
    <name evidence="5" type="ORF">E6Q80_22895</name>
</gene>
<feature type="domain" description="Ig-like SoxY" evidence="4">
    <location>
        <begin position="54"/>
        <end position="158"/>
    </location>
</feature>
<dbReference type="SUPFAM" id="SSF81296">
    <property type="entry name" value="E set domains"/>
    <property type="match status" value="1"/>
</dbReference>
<dbReference type="InterPro" id="IPR014756">
    <property type="entry name" value="Ig_E-set"/>
</dbReference>
<dbReference type="AlphaFoldDB" id="A0A5C7S5Y8"/>
<evidence type="ECO:0000313" key="6">
    <source>
        <dbReference type="Proteomes" id="UP000321192"/>
    </source>
</evidence>
<feature type="signal peptide" evidence="2">
    <location>
        <begin position="1"/>
        <end position="26"/>
    </location>
</feature>
<dbReference type="InterPro" id="IPR014880">
    <property type="entry name" value="SoxZ_dom"/>
</dbReference>
<dbReference type="RefSeq" id="WP_043746317.1">
    <property type="nucleotide sequence ID" value="NZ_JAKLLK010000089.1"/>
</dbReference>
<dbReference type="InterPro" id="IPR038162">
    <property type="entry name" value="SoxY_sf"/>
</dbReference>
<dbReference type="Pfam" id="PF13501">
    <property type="entry name" value="SoxY"/>
    <property type="match status" value="1"/>
</dbReference>
<dbReference type="InterPro" id="IPR032711">
    <property type="entry name" value="SoxY"/>
</dbReference>
<dbReference type="Gene3D" id="2.60.40.10">
    <property type="entry name" value="Immunoglobulins"/>
    <property type="match status" value="1"/>
</dbReference>
<reference evidence="5 6" key="1">
    <citation type="submission" date="2018-09" db="EMBL/GenBank/DDBJ databases">
        <title>Metagenome Assembled Genomes from an Advanced Water Purification Facility.</title>
        <authorList>
            <person name="Stamps B.W."/>
            <person name="Spear J.R."/>
        </authorList>
    </citation>
    <scope>NUCLEOTIDE SEQUENCE [LARGE SCALE GENOMIC DNA]</scope>
    <source>
        <strain evidence="5">Bin_27_1</strain>
    </source>
</reference>
<evidence type="ECO:0000313" key="5">
    <source>
        <dbReference type="EMBL" id="TXH78345.1"/>
    </source>
</evidence>
<dbReference type="EMBL" id="SSFD01000393">
    <property type="protein sequence ID" value="TXH78345.1"/>
    <property type="molecule type" value="Genomic_DNA"/>
</dbReference>
<name>A0A5C7S5Y8_THASP</name>
<organism evidence="5 6">
    <name type="scientific">Thauera aminoaromatica</name>
    <dbReference type="NCBI Taxonomy" id="164330"/>
    <lineage>
        <taxon>Bacteria</taxon>
        <taxon>Pseudomonadati</taxon>
        <taxon>Pseudomonadota</taxon>
        <taxon>Betaproteobacteria</taxon>
        <taxon>Rhodocyclales</taxon>
        <taxon>Zoogloeaceae</taxon>
        <taxon>Thauera</taxon>
    </lineage>
</organism>
<sequence>MRPSARPALAWIAAALTALASPAALAAAPRTGAPSPPAAHTDPLDSPRWEDMRKSFFADVTVVFDERVKVSGPAVAEDSLNVPVNVDASALPGVEELIVFADFNPIVKALRFEPGAAQPRLGFRIKLQQSSPVRAAARTADGVWHVGGAWITATGGGCTLPSVGSGSPEWQERLNEVNGKLWPRVDGGERLRMRIIHPMDTGLAAGIPAFHIEDIVIADAEGRTLSRIQPLEPVSENPSFTLDLRAAAPGARLHVAGRDNNGNRIDAWVTR</sequence>
<comment type="caution">
    <text evidence="5">The sequence shown here is derived from an EMBL/GenBank/DDBJ whole genome shotgun (WGS) entry which is preliminary data.</text>
</comment>
<feature type="chain" id="PRO_5022675992" evidence="2">
    <location>
        <begin position="27"/>
        <end position="271"/>
    </location>
</feature>
<protein>
    <submittedName>
        <fullName evidence="5">Quinoprotein dehydrogenase-associated SoxYZ-like carrier</fullName>
    </submittedName>
</protein>
<dbReference type="Pfam" id="PF08770">
    <property type="entry name" value="SoxZ"/>
    <property type="match status" value="1"/>
</dbReference>
<proteinExistence type="predicted"/>
<evidence type="ECO:0000259" key="3">
    <source>
        <dbReference type="Pfam" id="PF08770"/>
    </source>
</evidence>
<dbReference type="InterPro" id="IPR030831">
    <property type="entry name" value="Fuse-rel_SoxYZ"/>
</dbReference>
<evidence type="ECO:0000256" key="2">
    <source>
        <dbReference type="SAM" id="SignalP"/>
    </source>
</evidence>
<dbReference type="Gene3D" id="2.60.40.2470">
    <property type="entry name" value="SoxY domain"/>
    <property type="match status" value="1"/>
</dbReference>